<dbReference type="InterPro" id="IPR011453">
    <property type="entry name" value="DUF1559"/>
</dbReference>
<keyword evidence="5" id="KW-1185">Reference proteome</keyword>
<feature type="region of interest" description="Disordered" evidence="1">
    <location>
        <begin position="281"/>
        <end position="301"/>
    </location>
</feature>
<feature type="transmembrane region" description="Helical" evidence="2">
    <location>
        <begin position="51"/>
        <end position="69"/>
    </location>
</feature>
<dbReference type="SUPFAM" id="SSF54523">
    <property type="entry name" value="Pili subunits"/>
    <property type="match status" value="1"/>
</dbReference>
<dbReference type="Gene3D" id="3.30.700.10">
    <property type="entry name" value="Glycoprotein, Type 4 Pilin"/>
    <property type="match status" value="1"/>
</dbReference>
<keyword evidence="2" id="KW-0472">Membrane</keyword>
<dbReference type="InterPro" id="IPR027558">
    <property type="entry name" value="Pre_pil_HX9DG_C"/>
</dbReference>
<keyword evidence="2" id="KW-0812">Transmembrane</keyword>
<dbReference type="EMBL" id="CP036525">
    <property type="protein sequence ID" value="QDT04570.1"/>
    <property type="molecule type" value="Genomic_DNA"/>
</dbReference>
<proteinExistence type="predicted"/>
<dbReference type="AlphaFoldDB" id="A0A517NBS0"/>
<accession>A0A517NBS0</accession>
<reference evidence="4 5" key="1">
    <citation type="submission" date="2019-02" db="EMBL/GenBank/DDBJ databases">
        <title>Deep-cultivation of Planctomycetes and their phenomic and genomic characterization uncovers novel biology.</title>
        <authorList>
            <person name="Wiegand S."/>
            <person name="Jogler M."/>
            <person name="Boedeker C."/>
            <person name="Pinto D."/>
            <person name="Vollmers J."/>
            <person name="Rivas-Marin E."/>
            <person name="Kohn T."/>
            <person name="Peeters S.H."/>
            <person name="Heuer A."/>
            <person name="Rast P."/>
            <person name="Oberbeckmann S."/>
            <person name="Bunk B."/>
            <person name="Jeske O."/>
            <person name="Meyerdierks A."/>
            <person name="Storesund J.E."/>
            <person name="Kallscheuer N."/>
            <person name="Luecker S."/>
            <person name="Lage O.M."/>
            <person name="Pohl T."/>
            <person name="Merkel B.J."/>
            <person name="Hornburger P."/>
            <person name="Mueller R.-W."/>
            <person name="Bruemmer F."/>
            <person name="Labrenz M."/>
            <person name="Spormann A.M."/>
            <person name="Op den Camp H."/>
            <person name="Overmann J."/>
            <person name="Amann R."/>
            <person name="Jetten M.S.M."/>
            <person name="Mascher T."/>
            <person name="Medema M.H."/>
            <person name="Devos D.P."/>
            <person name="Kaster A.-K."/>
            <person name="Ovreas L."/>
            <person name="Rohde M."/>
            <person name="Galperin M.Y."/>
            <person name="Jogler C."/>
        </authorList>
    </citation>
    <scope>NUCLEOTIDE SEQUENCE [LARGE SCALE GENOMIC DNA]</scope>
    <source>
        <strain evidence="4 5">K22_7</strain>
    </source>
</reference>
<evidence type="ECO:0000256" key="2">
    <source>
        <dbReference type="SAM" id="Phobius"/>
    </source>
</evidence>
<dbReference type="Pfam" id="PF07596">
    <property type="entry name" value="SBP_bac_10"/>
    <property type="match status" value="1"/>
</dbReference>
<dbReference type="Proteomes" id="UP000318538">
    <property type="component" value="Chromosome"/>
</dbReference>
<dbReference type="NCBIfam" id="TIGR04294">
    <property type="entry name" value="pre_pil_HX9DG"/>
    <property type="match status" value="1"/>
</dbReference>
<evidence type="ECO:0000313" key="5">
    <source>
        <dbReference type="Proteomes" id="UP000318538"/>
    </source>
</evidence>
<evidence type="ECO:0000313" key="4">
    <source>
        <dbReference type="EMBL" id="QDT04570.1"/>
    </source>
</evidence>
<dbReference type="PANTHER" id="PTHR30093:SF2">
    <property type="entry name" value="TYPE II SECRETION SYSTEM PROTEIN H"/>
    <property type="match status" value="1"/>
</dbReference>
<dbReference type="Pfam" id="PF07963">
    <property type="entry name" value="N_methyl"/>
    <property type="match status" value="1"/>
</dbReference>
<name>A0A517NBS0_9BACT</name>
<gene>
    <name evidence="4" type="ORF">K227x_29620</name>
</gene>
<dbReference type="NCBIfam" id="TIGR02532">
    <property type="entry name" value="IV_pilin_GFxxxE"/>
    <property type="match status" value="1"/>
</dbReference>
<keyword evidence="2" id="KW-1133">Transmembrane helix</keyword>
<sequence>MNKLSRLRNFGGYDRVVLYSSAFAFHNLIFGSKGTSMKRSGLPKGFTLVELLVVIAIIGVLVGLLLPAVQAAREAARRMSCSNNFKQLGLGLHNYHSAFNQMPVHGTGTDDGSDNGQNWWTGYTTNNHWRLSALVGMTPFLEQQALWEQISNPNSQRTDGNTGAAIGTTINPWPAMGPTPEQLQYLPWATEVPTLRCPSDPGVGLPSLGRSNYASCMGDSFWRAQHGELDPDVGPNSSWAQESRSANRGMFVRHKSMRFRDVLDGLSNTIAMMEMTTDLGDNDTRTIGKKHPSGQGGQTEIRDNPHICQELAMIDPLRPRFWLAGNDFEVATKGRGFRWADSQNMQSMSFTILPPNGPICIPHDSNGPSITTGSSRHQGGIHVLMGDGAIKFITDSIEAGTQTNPVVWISGTAANKNASGAPSPYGLWGALGTRASKEVLNGEF</sequence>
<dbReference type="PANTHER" id="PTHR30093">
    <property type="entry name" value="GENERAL SECRETION PATHWAY PROTEIN G"/>
    <property type="match status" value="1"/>
</dbReference>
<dbReference type="KEGG" id="rlc:K227x_29620"/>
<organism evidence="4 5">
    <name type="scientific">Rubripirellula lacrimiformis</name>
    <dbReference type="NCBI Taxonomy" id="1930273"/>
    <lineage>
        <taxon>Bacteria</taxon>
        <taxon>Pseudomonadati</taxon>
        <taxon>Planctomycetota</taxon>
        <taxon>Planctomycetia</taxon>
        <taxon>Pirellulales</taxon>
        <taxon>Pirellulaceae</taxon>
        <taxon>Rubripirellula</taxon>
    </lineage>
</organism>
<evidence type="ECO:0000259" key="3">
    <source>
        <dbReference type="Pfam" id="PF07596"/>
    </source>
</evidence>
<protein>
    <recommendedName>
        <fullName evidence="3">DUF1559 domain-containing protein</fullName>
    </recommendedName>
</protein>
<dbReference type="InterPro" id="IPR012902">
    <property type="entry name" value="N_methyl_site"/>
</dbReference>
<feature type="domain" description="DUF1559" evidence="3">
    <location>
        <begin position="70"/>
        <end position="399"/>
    </location>
</feature>
<dbReference type="PROSITE" id="PS00409">
    <property type="entry name" value="PROKAR_NTER_METHYL"/>
    <property type="match status" value="1"/>
</dbReference>
<dbReference type="InterPro" id="IPR045584">
    <property type="entry name" value="Pilin-like"/>
</dbReference>
<evidence type="ECO:0000256" key="1">
    <source>
        <dbReference type="SAM" id="MobiDB-lite"/>
    </source>
</evidence>